<accession>A0A061IM60</accession>
<dbReference type="Gene3D" id="3.50.7.10">
    <property type="entry name" value="GroEL"/>
    <property type="match status" value="1"/>
</dbReference>
<dbReference type="GO" id="GO:0051131">
    <property type="term" value="P:chaperone-mediated protein complex assembly"/>
    <property type="evidence" value="ECO:0007669"/>
    <property type="project" value="InterPro"/>
</dbReference>
<dbReference type="PANTHER" id="PTHR46883">
    <property type="entry name" value="BARDET-BIEDL SYNDROME 12 PROTEIN"/>
    <property type="match status" value="1"/>
</dbReference>
<dbReference type="AlphaFoldDB" id="A0A061IM60"/>
<gene>
    <name evidence="2" type="ORF">H671_1g3102</name>
</gene>
<name>A0A061IM60_CRIGR</name>
<evidence type="ECO:0000256" key="1">
    <source>
        <dbReference type="SAM" id="SignalP"/>
    </source>
</evidence>
<dbReference type="InterPro" id="IPR027409">
    <property type="entry name" value="GroEL-like_apical_dom_sf"/>
</dbReference>
<dbReference type="Proteomes" id="UP000030759">
    <property type="component" value="Unassembled WGS sequence"/>
</dbReference>
<dbReference type="InterPro" id="IPR042984">
    <property type="entry name" value="BBS12"/>
</dbReference>
<keyword evidence="1" id="KW-0732">Signal</keyword>
<dbReference type="EMBL" id="KE665982">
    <property type="protein sequence ID" value="ERE88375.1"/>
    <property type="molecule type" value="Genomic_DNA"/>
</dbReference>
<reference evidence="3" key="1">
    <citation type="journal article" date="2013" name="Nat. Biotechnol.">
        <title>Chinese hamster genome sequenced from sorted chromosomes.</title>
        <authorList>
            <person name="Brinkrolf K."/>
            <person name="Rupp O."/>
            <person name="Laux H."/>
            <person name="Kollin F."/>
            <person name="Ernst W."/>
            <person name="Linke B."/>
            <person name="Kofler R."/>
            <person name="Romand S."/>
            <person name="Hesse F."/>
            <person name="Budach W.E."/>
            <person name="Galosy S."/>
            <person name="Muller D."/>
            <person name="Noll T."/>
            <person name="Wienberg J."/>
            <person name="Jostock T."/>
            <person name="Leonard M."/>
            <person name="Grillari J."/>
            <person name="Tauch A."/>
            <person name="Goesmann A."/>
            <person name="Helk B."/>
            <person name="Mott J.E."/>
            <person name="Puhler A."/>
            <person name="Borth N."/>
        </authorList>
    </citation>
    <scope>NUCLEOTIDE SEQUENCE [LARGE SCALE GENOMIC DNA]</scope>
    <source>
        <strain evidence="3">17A/GY</strain>
    </source>
</reference>
<dbReference type="PANTHER" id="PTHR46883:SF1">
    <property type="entry name" value="BARDET-BIEDL SYNDROME 12 PROTEIN"/>
    <property type="match status" value="1"/>
</dbReference>
<protein>
    <submittedName>
        <fullName evidence="2">Putative Bardet-Biedl syndrome 12 protein like protein</fullName>
    </submittedName>
</protein>
<proteinExistence type="predicted"/>
<dbReference type="SUPFAM" id="SSF52029">
    <property type="entry name" value="GroEL apical domain-like"/>
    <property type="match status" value="1"/>
</dbReference>
<evidence type="ECO:0000313" key="2">
    <source>
        <dbReference type="EMBL" id="ERE88375.1"/>
    </source>
</evidence>
<evidence type="ECO:0000313" key="3">
    <source>
        <dbReference type="Proteomes" id="UP000030759"/>
    </source>
</evidence>
<organism evidence="2 3">
    <name type="scientific">Cricetulus griseus</name>
    <name type="common">Chinese hamster</name>
    <name type="synonym">Cricetulus barabensis griseus</name>
    <dbReference type="NCBI Taxonomy" id="10029"/>
    <lineage>
        <taxon>Eukaryota</taxon>
        <taxon>Metazoa</taxon>
        <taxon>Chordata</taxon>
        <taxon>Craniata</taxon>
        <taxon>Vertebrata</taxon>
        <taxon>Euteleostomi</taxon>
        <taxon>Mammalia</taxon>
        <taxon>Eutheria</taxon>
        <taxon>Euarchontoglires</taxon>
        <taxon>Glires</taxon>
        <taxon>Rodentia</taxon>
        <taxon>Myomorpha</taxon>
        <taxon>Muroidea</taxon>
        <taxon>Cricetidae</taxon>
        <taxon>Cricetinae</taxon>
        <taxon>Cricetulus</taxon>
    </lineage>
</organism>
<sequence length="279" mass="30806">MKWLLYFSLVFSWSVQTYQNGYVTAVPMSSIALIKELQHQSFRMILIEGDLTESYRHLGFNKSVNIKTKLDSGKPPEDSAEELWTKSVLQVLIQFNVNLVLVQGNVSEYLTERCIHSKRLVIGSVNGSVLQAFAEATRAVPVTYITQVNEDCVGSKVSVTFWTSPHDINRSNRMAILLKTEGINLITVVLTSPVSAQMETKEDRPTADLGLQYCKPPSSSPVLLFPPPLPLYKGLPAPVALLLSSPLPPSSAAVVKKGHQIPLSSRKLGQKDFANPFLP</sequence>
<feature type="signal peptide" evidence="1">
    <location>
        <begin position="1"/>
        <end position="17"/>
    </location>
</feature>
<dbReference type="GO" id="GO:0045494">
    <property type="term" value="P:photoreceptor cell maintenance"/>
    <property type="evidence" value="ECO:0007669"/>
    <property type="project" value="TreeGrafter"/>
</dbReference>
<feature type="chain" id="PRO_5001604561" evidence="1">
    <location>
        <begin position="18"/>
        <end position="279"/>
    </location>
</feature>